<dbReference type="OrthoDB" id="10253744at2759"/>
<comment type="similarity">
    <text evidence="1">Belongs to the AIM32 family.</text>
</comment>
<evidence type="ECO:0000313" key="3">
    <source>
        <dbReference type="EMBL" id="QID87103.1"/>
    </source>
</evidence>
<dbReference type="InterPro" id="IPR009737">
    <property type="entry name" value="Aim32/Apd1-like"/>
</dbReference>
<protein>
    <recommendedName>
        <fullName evidence="2">Altered inheritance of mitochondria protein 32</fullName>
    </recommendedName>
</protein>
<dbReference type="PANTHER" id="PTHR31902:SF7">
    <property type="entry name" value="ALTERED INHERITANCE OF MITOCHONDRIA PROTEIN 32"/>
    <property type="match status" value="1"/>
</dbReference>
<evidence type="ECO:0000313" key="4">
    <source>
        <dbReference type="Proteomes" id="UP000501346"/>
    </source>
</evidence>
<evidence type="ECO:0000256" key="1">
    <source>
        <dbReference type="ARBA" id="ARBA00038208"/>
    </source>
</evidence>
<dbReference type="EMBL" id="CP049010">
    <property type="protein sequence ID" value="QID87103.1"/>
    <property type="molecule type" value="Genomic_DNA"/>
</dbReference>
<organism evidence="3 4">
    <name type="scientific">Saccharomyces pastorianus</name>
    <name type="common">Lager yeast</name>
    <name type="synonym">Saccharomyces cerevisiae x Saccharomyces eubayanus</name>
    <dbReference type="NCBI Taxonomy" id="27292"/>
    <lineage>
        <taxon>Eukaryota</taxon>
        <taxon>Fungi</taxon>
        <taxon>Dikarya</taxon>
        <taxon>Ascomycota</taxon>
        <taxon>Saccharomycotina</taxon>
        <taxon>Saccharomycetes</taxon>
        <taxon>Saccharomycetales</taxon>
        <taxon>Saccharomycetaceae</taxon>
        <taxon>Saccharomyces</taxon>
    </lineage>
</organism>
<dbReference type="Pfam" id="PF06999">
    <property type="entry name" value="Suc_Fer-like"/>
    <property type="match status" value="1"/>
</dbReference>
<gene>
    <name evidence="3" type="primary">AIM32_2</name>
    <name evidence="3" type="ORF">GRS66_009761</name>
</gene>
<evidence type="ECO:0000256" key="2">
    <source>
        <dbReference type="ARBA" id="ARBA00040895"/>
    </source>
</evidence>
<dbReference type="InterPro" id="IPR036249">
    <property type="entry name" value="Thioredoxin-like_sf"/>
</dbReference>
<dbReference type="SUPFAM" id="SSF52833">
    <property type="entry name" value="Thioredoxin-like"/>
    <property type="match status" value="1"/>
</dbReference>
<sequence length="311" mass="35622">MLRIRIITLHQRALFHRGFERVSLPELHSATQQDQTICYCQKLNSRLPSATDHLDPQIKLPHRAPNYNKHVLLISPGDRCAQPWKVAWNHNLDTNVNRPYNAISKLRSHLGNSPGILINAVHLQNDFVPSPKEDDELIHFFVIPDMKLYRIKETDLEEFASFLDEGALQTPKLSFKDYLSGQAKVPQPSHQVRHKNLTKFQGETFLRDWSLVCGHYNRDAKCGEVGPDIIKAFQEEQLFPENNLAIISHIGGHVFAGNVIFYKLFNGGNTQNKLDSLWFGKIYPHNLRLLCESLEDGKIIDELYRGGLSIN</sequence>
<proteinExistence type="inferred from homology"/>
<accession>A0A6C1EE58</accession>
<reference evidence="3 4" key="1">
    <citation type="journal article" date="2019" name="BMC Genomics">
        <title>Chromosome level assembly and comparative genome analysis confirm lager-brewing yeasts originated from a single hybridization.</title>
        <authorList>
            <person name="Salazar A.N."/>
            <person name="Gorter de Vries A.R."/>
            <person name="van den Broek M."/>
            <person name="Brouwers N."/>
            <person name="de la Torre Cortes P."/>
            <person name="Kuijpers N.G.A."/>
            <person name="Daran J.G."/>
            <person name="Abeel T."/>
        </authorList>
    </citation>
    <scope>NUCLEOTIDE SEQUENCE [LARGE SCALE GENOMIC DNA]</scope>
    <source>
        <strain evidence="3 4">CBS 1483</strain>
    </source>
</reference>
<dbReference type="PANTHER" id="PTHR31902">
    <property type="entry name" value="ACTIN PATCHES DISTAL PROTEIN 1"/>
    <property type="match status" value="1"/>
</dbReference>
<dbReference type="AlphaFoldDB" id="A0A6C1EE58"/>
<dbReference type="CDD" id="cd03062">
    <property type="entry name" value="TRX_Fd_Sucrase"/>
    <property type="match status" value="1"/>
</dbReference>
<keyword evidence="4" id="KW-1185">Reference proteome</keyword>
<dbReference type="Proteomes" id="UP000501346">
    <property type="component" value="Chromosome SeXIII-ScXIII"/>
</dbReference>
<name>A0A6C1EE58_SACPS</name>